<dbReference type="AlphaFoldDB" id="A0A4Q9HVQ1"/>
<protein>
    <submittedName>
        <fullName evidence="2">Uncharacterized protein</fullName>
    </submittedName>
</protein>
<gene>
    <name evidence="2" type="ORF">EYS09_12950</name>
</gene>
<dbReference type="RefSeq" id="WP_131123308.1">
    <property type="nucleotide sequence ID" value="NZ_SIXH01000089.1"/>
</dbReference>
<reference evidence="2 3" key="1">
    <citation type="submission" date="2019-02" db="EMBL/GenBank/DDBJ databases">
        <title>Draft Genome Sequence of Streptomyces sp. AM-2504, identified by 16S rRNA comparative analysis as a Streptomyces Kasugaensis strain.</title>
        <authorList>
            <person name="Napolioni V."/>
            <person name="Giuliodori A.M."/>
            <person name="Spurio R."/>
            <person name="Fabbretti A."/>
        </authorList>
    </citation>
    <scope>NUCLEOTIDE SEQUENCE [LARGE SCALE GENOMIC DNA]</scope>
    <source>
        <strain evidence="2 3">AM-2504</strain>
    </source>
</reference>
<evidence type="ECO:0000256" key="1">
    <source>
        <dbReference type="SAM" id="MobiDB-lite"/>
    </source>
</evidence>
<dbReference type="EMBL" id="SIXH01000089">
    <property type="protein sequence ID" value="TBO59264.1"/>
    <property type="molecule type" value="Genomic_DNA"/>
</dbReference>
<proteinExistence type="predicted"/>
<name>A0A4Q9HVQ1_STRKA</name>
<keyword evidence="3" id="KW-1185">Reference proteome</keyword>
<feature type="region of interest" description="Disordered" evidence="1">
    <location>
        <begin position="112"/>
        <end position="160"/>
    </location>
</feature>
<accession>A0A4Q9HVQ1</accession>
<feature type="compositionally biased region" description="Polar residues" evidence="1">
    <location>
        <begin position="124"/>
        <end position="142"/>
    </location>
</feature>
<comment type="caution">
    <text evidence="2">The sequence shown here is derived from an EMBL/GenBank/DDBJ whole genome shotgun (WGS) entry which is preliminary data.</text>
</comment>
<organism evidence="2 3">
    <name type="scientific">Streptomyces kasugaensis</name>
    <dbReference type="NCBI Taxonomy" id="1946"/>
    <lineage>
        <taxon>Bacteria</taxon>
        <taxon>Bacillati</taxon>
        <taxon>Actinomycetota</taxon>
        <taxon>Actinomycetes</taxon>
        <taxon>Kitasatosporales</taxon>
        <taxon>Streptomycetaceae</taxon>
        <taxon>Streptomyces</taxon>
    </lineage>
</organism>
<evidence type="ECO:0000313" key="2">
    <source>
        <dbReference type="EMBL" id="TBO59264.1"/>
    </source>
</evidence>
<feature type="region of interest" description="Disordered" evidence="1">
    <location>
        <begin position="24"/>
        <end position="53"/>
    </location>
</feature>
<dbReference type="PROSITE" id="PS51257">
    <property type="entry name" value="PROKAR_LIPOPROTEIN"/>
    <property type="match status" value="1"/>
</dbReference>
<dbReference type="Proteomes" id="UP000292452">
    <property type="component" value="Unassembled WGS sequence"/>
</dbReference>
<evidence type="ECO:0000313" key="3">
    <source>
        <dbReference type="Proteomes" id="UP000292452"/>
    </source>
</evidence>
<sequence length="160" mass="15773">MRKAAQAVGTAALAAILLGGCGSGDTGDGKDGGPRPESAPPDRGTGTPAGGSAIEGAWEAKSAHGKLILAITHGTVALSDGHKTACLGTVQEPAGVTTAVLKCTDGDTARTRGTLRPAADGRSLSVSWQSGPAETYTKSTDGSVRMPDLPRLPSGVPDGG</sequence>